<organism evidence="1 2">
    <name type="scientific">Bacillus wiedmannii</name>
    <dbReference type="NCBI Taxonomy" id="1890302"/>
    <lineage>
        <taxon>Bacteria</taxon>
        <taxon>Bacillati</taxon>
        <taxon>Bacillota</taxon>
        <taxon>Bacilli</taxon>
        <taxon>Bacillales</taxon>
        <taxon>Bacillaceae</taxon>
        <taxon>Bacillus</taxon>
        <taxon>Bacillus cereus group</taxon>
    </lineage>
</organism>
<gene>
    <name evidence="1" type="ORF">C6357_21315</name>
</gene>
<evidence type="ECO:0000313" key="2">
    <source>
        <dbReference type="Proteomes" id="UP000239236"/>
    </source>
</evidence>
<accession>A0ABX5DPH3</accession>
<dbReference type="Proteomes" id="UP000239236">
    <property type="component" value="Unassembled WGS sequence"/>
</dbReference>
<evidence type="ECO:0000313" key="1">
    <source>
        <dbReference type="EMBL" id="PRT38269.1"/>
    </source>
</evidence>
<name>A0ABX5DPH3_9BACI</name>
<protein>
    <submittedName>
        <fullName evidence="1">Uncharacterized protein</fullName>
    </submittedName>
</protein>
<dbReference type="RefSeq" id="WP_106102285.1">
    <property type="nucleotide sequence ID" value="NZ_PVRR01000005.1"/>
</dbReference>
<dbReference type="EMBL" id="PVRR01000005">
    <property type="protein sequence ID" value="PRT38269.1"/>
    <property type="molecule type" value="Genomic_DNA"/>
</dbReference>
<reference evidence="1 2" key="1">
    <citation type="submission" date="2018-03" db="EMBL/GenBank/DDBJ databases">
        <title>Genotypic and phenotypic analysis of antagonistic Bacillus spp. isolated from rhizosphere soil of plants in Tibet.</title>
        <authorList>
            <person name="Borriss R."/>
            <person name="Lasch P."/>
            <person name="Wu L."/>
            <person name="Wu H."/>
            <person name="Gao X."/>
        </authorList>
    </citation>
    <scope>NUCLEOTIDE SEQUENCE [LARGE SCALE GENOMIC DNA]</scope>
    <source>
        <strain evidence="1 2">NMSW16</strain>
    </source>
</reference>
<comment type="caution">
    <text evidence="1">The sequence shown here is derived from an EMBL/GenBank/DDBJ whole genome shotgun (WGS) entry which is preliminary data.</text>
</comment>
<proteinExistence type="predicted"/>
<keyword evidence="2" id="KW-1185">Reference proteome</keyword>
<sequence length="141" mass="15315">MKKNKLLSVLLSFALAFGLGLTLLSFPTASSAEVGDKWSNTLTAKDGSATERVSVAPGYGHVKLQVINNGKAELTVKLTHSSGKVYIPDEKVKPGGVFNWKSNDYNAFINGVRAGRYELSFHSSDAPLNVTYYGKTQDSKW</sequence>